<dbReference type="EMBL" id="JACGWO010000011">
    <property type="protein sequence ID" value="KAK4416104.1"/>
    <property type="molecule type" value="Genomic_DNA"/>
</dbReference>
<dbReference type="Proteomes" id="UP001293254">
    <property type="component" value="Unassembled WGS sequence"/>
</dbReference>
<evidence type="ECO:0000256" key="1">
    <source>
        <dbReference type="SAM" id="MobiDB-lite"/>
    </source>
</evidence>
<dbReference type="AlphaFoldDB" id="A0AAE2CBI6"/>
<organism evidence="2 3">
    <name type="scientific">Sesamum alatum</name>
    <dbReference type="NCBI Taxonomy" id="300844"/>
    <lineage>
        <taxon>Eukaryota</taxon>
        <taxon>Viridiplantae</taxon>
        <taxon>Streptophyta</taxon>
        <taxon>Embryophyta</taxon>
        <taxon>Tracheophyta</taxon>
        <taxon>Spermatophyta</taxon>
        <taxon>Magnoliopsida</taxon>
        <taxon>eudicotyledons</taxon>
        <taxon>Gunneridae</taxon>
        <taxon>Pentapetalae</taxon>
        <taxon>asterids</taxon>
        <taxon>lamiids</taxon>
        <taxon>Lamiales</taxon>
        <taxon>Pedaliaceae</taxon>
        <taxon>Sesamum</taxon>
    </lineage>
</organism>
<accession>A0AAE2CBI6</accession>
<dbReference type="PANTHER" id="PTHR35486">
    <property type="entry name" value="EXPRESSED PROTEIN"/>
    <property type="match status" value="1"/>
</dbReference>
<evidence type="ECO:0000313" key="2">
    <source>
        <dbReference type="EMBL" id="KAK4416104.1"/>
    </source>
</evidence>
<reference evidence="2" key="2">
    <citation type="journal article" date="2024" name="Plant">
        <title>Genomic evolution and insights into agronomic trait innovations of Sesamum species.</title>
        <authorList>
            <person name="Miao H."/>
            <person name="Wang L."/>
            <person name="Qu L."/>
            <person name="Liu H."/>
            <person name="Sun Y."/>
            <person name="Le M."/>
            <person name="Wang Q."/>
            <person name="Wei S."/>
            <person name="Zheng Y."/>
            <person name="Lin W."/>
            <person name="Duan Y."/>
            <person name="Cao H."/>
            <person name="Xiong S."/>
            <person name="Wang X."/>
            <person name="Wei L."/>
            <person name="Li C."/>
            <person name="Ma Q."/>
            <person name="Ju M."/>
            <person name="Zhao R."/>
            <person name="Li G."/>
            <person name="Mu C."/>
            <person name="Tian Q."/>
            <person name="Mei H."/>
            <person name="Zhang T."/>
            <person name="Gao T."/>
            <person name="Zhang H."/>
        </authorList>
    </citation>
    <scope>NUCLEOTIDE SEQUENCE</scope>
    <source>
        <strain evidence="2">3651</strain>
    </source>
</reference>
<reference evidence="2" key="1">
    <citation type="submission" date="2020-06" db="EMBL/GenBank/DDBJ databases">
        <authorList>
            <person name="Li T."/>
            <person name="Hu X."/>
            <person name="Zhang T."/>
            <person name="Song X."/>
            <person name="Zhang H."/>
            <person name="Dai N."/>
            <person name="Sheng W."/>
            <person name="Hou X."/>
            <person name="Wei L."/>
        </authorList>
    </citation>
    <scope>NUCLEOTIDE SEQUENCE</scope>
    <source>
        <strain evidence="2">3651</strain>
        <tissue evidence="2">Leaf</tissue>
    </source>
</reference>
<evidence type="ECO:0000313" key="3">
    <source>
        <dbReference type="Proteomes" id="UP001293254"/>
    </source>
</evidence>
<proteinExistence type="predicted"/>
<name>A0AAE2CBI6_9LAMI</name>
<gene>
    <name evidence="2" type="ORF">Salat_2717800</name>
</gene>
<comment type="caution">
    <text evidence="2">The sequence shown here is derived from an EMBL/GenBank/DDBJ whole genome shotgun (WGS) entry which is preliminary data.</text>
</comment>
<sequence length="302" mass="32861">MKCKKHLTDLSSSVGVCASCLRERLVAIIAAQAQALAQQDRRKSEAQQPPPLSFPRSVSPYISRRKSEAAVAASTWQFHGENHHLQRFYSTPQVGPTGAITVEVKKSKGGRFSSLFSGLFRSKSAKPDLGSGPISDPGVSVDACSASPSWFSTIIPGRRKKKVRTFSIDESTTGAQRRTCRNRDRGMSPARYSDEEDEHCHGGSSGHSSESSPGWRQTPRRTPASMRRGGGRATVSGLAFCLSPLVRASPNHHWNQKGVPPEVVVAGESRFQQKAHLSTAASFCKNRSRKLADFGSYSHKPT</sequence>
<protein>
    <submittedName>
        <fullName evidence="2">Uncharacterized protein</fullName>
    </submittedName>
</protein>
<feature type="region of interest" description="Disordered" evidence="1">
    <location>
        <begin position="165"/>
        <end position="231"/>
    </location>
</feature>
<dbReference type="PANTHER" id="PTHR35486:SF1">
    <property type="entry name" value="OS02G0689500 PROTEIN"/>
    <property type="match status" value="1"/>
</dbReference>
<keyword evidence="3" id="KW-1185">Reference proteome</keyword>